<dbReference type="Gene3D" id="3.30.360.10">
    <property type="entry name" value="Dihydrodipicolinate Reductase, domain 2"/>
    <property type="match status" value="1"/>
</dbReference>
<feature type="binding site" evidence="13">
    <location>
        <begin position="174"/>
        <end position="175"/>
    </location>
    <ligand>
        <name>(S)-2,3,4,5-tetrahydrodipicolinate</name>
        <dbReference type="ChEBI" id="CHEBI:16845"/>
    </ligand>
</feature>
<feature type="active site" description="Proton donor" evidence="13">
    <location>
        <position position="168"/>
    </location>
</feature>
<feature type="domain" description="Dihydrodipicolinate reductase C-terminal" evidence="16">
    <location>
        <begin position="140"/>
        <end position="276"/>
    </location>
</feature>
<dbReference type="Proteomes" id="UP000295198">
    <property type="component" value="Unassembled WGS sequence"/>
</dbReference>
<evidence type="ECO:0000256" key="7">
    <source>
        <dbReference type="ARBA" id="ARBA00023027"/>
    </source>
</evidence>
<evidence type="ECO:0000259" key="15">
    <source>
        <dbReference type="Pfam" id="PF01113"/>
    </source>
</evidence>
<dbReference type="GO" id="GO:0050661">
    <property type="term" value="F:NADP binding"/>
    <property type="evidence" value="ECO:0007669"/>
    <property type="project" value="UniProtKB-UniRule"/>
</dbReference>
<evidence type="ECO:0000256" key="2">
    <source>
        <dbReference type="ARBA" id="ARBA00022490"/>
    </source>
</evidence>
<dbReference type="NCBIfam" id="TIGR00036">
    <property type="entry name" value="dapB"/>
    <property type="match status" value="1"/>
</dbReference>
<evidence type="ECO:0000256" key="1">
    <source>
        <dbReference type="ARBA" id="ARBA00006642"/>
    </source>
</evidence>
<feature type="active site" description="Proton donor/acceptor" evidence="13">
    <location>
        <position position="164"/>
    </location>
</feature>
<accession>A0A4Q4ZD25</accession>
<dbReference type="EC" id="1.17.1.8" evidence="10 13"/>
<keyword evidence="2 13" id="KW-0963">Cytoplasm</keyword>
<dbReference type="InterPro" id="IPR022664">
    <property type="entry name" value="DapB_N_CS"/>
</dbReference>
<comment type="catalytic activity">
    <reaction evidence="11 13">
        <text>(S)-2,3,4,5-tetrahydrodipicolinate + NADP(+) + H2O = (2S,4S)-4-hydroxy-2,3,4,5-tetrahydrodipicolinate + NADPH + H(+)</text>
        <dbReference type="Rhea" id="RHEA:35331"/>
        <dbReference type="ChEBI" id="CHEBI:15377"/>
        <dbReference type="ChEBI" id="CHEBI:15378"/>
        <dbReference type="ChEBI" id="CHEBI:16845"/>
        <dbReference type="ChEBI" id="CHEBI:57783"/>
        <dbReference type="ChEBI" id="CHEBI:58349"/>
        <dbReference type="ChEBI" id="CHEBI:67139"/>
        <dbReference type="EC" id="1.17.1.8"/>
    </reaction>
</comment>
<comment type="function">
    <text evidence="13">Catalyzes the conversion of 4-hydroxy-tetrahydrodipicolinate (HTPA) to tetrahydrodipicolinate.</text>
</comment>
<proteinExistence type="inferred from homology"/>
<gene>
    <name evidence="13" type="primary">dapB</name>
    <name evidence="17" type="ORF">EKO23_11500</name>
</gene>
<keyword evidence="8 13" id="KW-0457">Lysine biosynthesis</keyword>
<keyword evidence="5 13" id="KW-0220">Diaminopimelate biosynthesis</keyword>
<dbReference type="GO" id="GO:0009089">
    <property type="term" value="P:lysine biosynthetic process via diaminopimelate"/>
    <property type="evidence" value="ECO:0007669"/>
    <property type="project" value="UniProtKB-UniRule"/>
</dbReference>
<dbReference type="UniPathway" id="UPA00034">
    <property type="reaction ID" value="UER00018"/>
</dbReference>
<evidence type="ECO:0000256" key="11">
    <source>
        <dbReference type="ARBA" id="ARBA00049080"/>
    </source>
</evidence>
<comment type="subunit">
    <text evidence="13">Homotetramer.</text>
</comment>
<evidence type="ECO:0000256" key="10">
    <source>
        <dbReference type="ARBA" id="ARBA00038983"/>
    </source>
</evidence>
<evidence type="ECO:0000256" key="13">
    <source>
        <dbReference type="HAMAP-Rule" id="MF_00102"/>
    </source>
</evidence>
<keyword evidence="6 13" id="KW-0560">Oxidoreductase</keyword>
<reference evidence="17 18" key="1">
    <citation type="submission" date="2019-01" db="EMBL/GenBank/DDBJ databases">
        <title>Nocardioides guangzhouensis sp. nov., an actinobacterium isolated from soil.</title>
        <authorList>
            <person name="Fu Y."/>
            <person name="Cai Y."/>
            <person name="Lin Z."/>
            <person name="Chen P."/>
        </authorList>
    </citation>
    <scope>NUCLEOTIDE SEQUENCE [LARGE SCALE GENOMIC DNA]</scope>
    <source>
        <strain evidence="17 18">130</strain>
    </source>
</reference>
<evidence type="ECO:0000256" key="9">
    <source>
        <dbReference type="ARBA" id="ARBA00037922"/>
    </source>
</evidence>
<evidence type="ECO:0000313" key="18">
    <source>
        <dbReference type="Proteomes" id="UP000295198"/>
    </source>
</evidence>
<evidence type="ECO:0000256" key="6">
    <source>
        <dbReference type="ARBA" id="ARBA00023002"/>
    </source>
</evidence>
<evidence type="ECO:0000256" key="8">
    <source>
        <dbReference type="ARBA" id="ARBA00023154"/>
    </source>
</evidence>
<feature type="binding site" evidence="13">
    <location>
        <begin position="134"/>
        <end position="137"/>
    </location>
    <ligand>
        <name>NAD(+)</name>
        <dbReference type="ChEBI" id="CHEBI:57540"/>
    </ligand>
</feature>
<evidence type="ECO:0000256" key="4">
    <source>
        <dbReference type="ARBA" id="ARBA00022857"/>
    </source>
</evidence>
<organism evidence="17 18">
    <name type="scientific">Nocardioides guangzhouensis</name>
    <dbReference type="NCBI Taxonomy" id="2497878"/>
    <lineage>
        <taxon>Bacteria</taxon>
        <taxon>Bacillati</taxon>
        <taxon>Actinomycetota</taxon>
        <taxon>Actinomycetes</taxon>
        <taxon>Propionibacteriales</taxon>
        <taxon>Nocardioidaceae</taxon>
        <taxon>Nocardioides</taxon>
    </lineage>
</organism>
<keyword evidence="18" id="KW-1185">Reference proteome</keyword>
<dbReference type="PANTHER" id="PTHR20836">
    <property type="entry name" value="DIHYDRODIPICOLINATE REDUCTASE"/>
    <property type="match status" value="1"/>
</dbReference>
<dbReference type="GO" id="GO:0019877">
    <property type="term" value="P:diaminopimelate biosynthetic process"/>
    <property type="evidence" value="ECO:0007669"/>
    <property type="project" value="UniProtKB-UniRule"/>
</dbReference>
<dbReference type="PIRSF" id="PIRSF000161">
    <property type="entry name" value="DHPR"/>
    <property type="match status" value="1"/>
</dbReference>
<comment type="caution">
    <text evidence="17">The sequence shown here is derived from an EMBL/GenBank/DDBJ whole genome shotgun (WGS) entry which is preliminary data.</text>
</comment>
<feature type="binding site" evidence="13">
    <location>
        <position position="165"/>
    </location>
    <ligand>
        <name>(S)-2,3,4,5-tetrahydrodipicolinate</name>
        <dbReference type="ChEBI" id="CHEBI:16845"/>
    </ligand>
</feature>
<dbReference type="OrthoDB" id="9790352at2"/>
<keyword evidence="4 13" id="KW-0521">NADP</keyword>
<dbReference type="EMBL" id="SDKM01000015">
    <property type="protein sequence ID" value="RYP85628.1"/>
    <property type="molecule type" value="Genomic_DNA"/>
</dbReference>
<dbReference type="AlphaFoldDB" id="A0A4Q4ZD25"/>
<dbReference type="GO" id="GO:0016726">
    <property type="term" value="F:oxidoreductase activity, acting on CH or CH2 groups, NAD or NADP as acceptor"/>
    <property type="evidence" value="ECO:0007669"/>
    <property type="project" value="UniProtKB-UniRule"/>
</dbReference>
<dbReference type="CDD" id="cd02274">
    <property type="entry name" value="DHDPR_N"/>
    <property type="match status" value="1"/>
</dbReference>
<comment type="caution">
    <text evidence="13">Lacks conserved residue(s) required for the propagation of feature annotation.</text>
</comment>
<comment type="similarity">
    <text evidence="1 13">Belongs to the DapB family.</text>
</comment>
<evidence type="ECO:0000256" key="3">
    <source>
        <dbReference type="ARBA" id="ARBA00022605"/>
    </source>
</evidence>
<keyword evidence="7 13" id="KW-0520">NAD</keyword>
<comment type="subcellular location">
    <subcellularLocation>
        <location evidence="13">Cytoplasm</location>
    </subcellularLocation>
</comment>
<dbReference type="GO" id="GO:0008839">
    <property type="term" value="F:4-hydroxy-tetrahydrodipicolinate reductase"/>
    <property type="evidence" value="ECO:0007669"/>
    <property type="project" value="UniProtKB-UniRule"/>
</dbReference>
<dbReference type="PROSITE" id="PS01298">
    <property type="entry name" value="DAPB"/>
    <property type="match status" value="1"/>
</dbReference>
<comment type="pathway">
    <text evidence="9 13">Amino-acid biosynthesis; L-lysine biosynthesis via DAP pathway; (S)-tetrahydrodipicolinate from L-aspartate: step 4/4.</text>
</comment>
<dbReference type="SUPFAM" id="SSF55347">
    <property type="entry name" value="Glyceraldehyde-3-phosphate dehydrogenase-like, C-terminal domain"/>
    <property type="match status" value="1"/>
</dbReference>
<dbReference type="InterPro" id="IPR000846">
    <property type="entry name" value="DapB_N"/>
</dbReference>
<protein>
    <recommendedName>
        <fullName evidence="10 13">4-hydroxy-tetrahydrodipicolinate reductase</fullName>
        <shortName evidence="13">HTPA reductase</shortName>
        <ecNumber evidence="10 13">1.17.1.8</ecNumber>
    </recommendedName>
</protein>
<evidence type="ECO:0000256" key="12">
    <source>
        <dbReference type="ARBA" id="ARBA00049396"/>
    </source>
</evidence>
<comment type="catalytic activity">
    <reaction evidence="12 13">
        <text>(S)-2,3,4,5-tetrahydrodipicolinate + NAD(+) + H2O = (2S,4S)-4-hydroxy-2,3,4,5-tetrahydrodipicolinate + NADH + H(+)</text>
        <dbReference type="Rhea" id="RHEA:35323"/>
        <dbReference type="ChEBI" id="CHEBI:15377"/>
        <dbReference type="ChEBI" id="CHEBI:15378"/>
        <dbReference type="ChEBI" id="CHEBI:16845"/>
        <dbReference type="ChEBI" id="CHEBI:57540"/>
        <dbReference type="ChEBI" id="CHEBI:57945"/>
        <dbReference type="ChEBI" id="CHEBI:67139"/>
        <dbReference type="EC" id="1.17.1.8"/>
    </reaction>
</comment>
<evidence type="ECO:0000256" key="14">
    <source>
        <dbReference type="SAM" id="MobiDB-lite"/>
    </source>
</evidence>
<evidence type="ECO:0000259" key="16">
    <source>
        <dbReference type="Pfam" id="PF05173"/>
    </source>
</evidence>
<dbReference type="PANTHER" id="PTHR20836:SF0">
    <property type="entry name" value="4-HYDROXY-TETRAHYDRODIPICOLINATE REDUCTASE 1, CHLOROPLASTIC-RELATED"/>
    <property type="match status" value="1"/>
</dbReference>
<dbReference type="Pfam" id="PF01113">
    <property type="entry name" value="DapB_N"/>
    <property type="match status" value="1"/>
</dbReference>
<dbReference type="InterPro" id="IPR023940">
    <property type="entry name" value="DHDPR_bac"/>
</dbReference>
<dbReference type="SUPFAM" id="SSF51735">
    <property type="entry name" value="NAD(P)-binding Rossmann-fold domains"/>
    <property type="match status" value="1"/>
</dbReference>
<evidence type="ECO:0000313" key="17">
    <source>
        <dbReference type="EMBL" id="RYP85628.1"/>
    </source>
</evidence>
<dbReference type="InterPro" id="IPR036291">
    <property type="entry name" value="NAD(P)-bd_dom_sf"/>
</dbReference>
<sequence length="279" mass="29309">MGKECHPRARSSVTPTPPTSRAGRFEAVTSERLKVGVLGARGKVGSEICRAVEAADDVDLVAQIDAGDDLATLVESGVEAVVDFTHPDVVMDNLEFCVRHGIHAVVGTTGFDDERLERLRGWLADSPGTGVLVAPNFSIGAILMMRFAAVAAPFYESVEVVELHHPDKADAPSGTARRTAQLIAAARREAGSAPMPDATSSALDGARGADVDGVRVHGLRIRGMVAHQEVVLGGPGETLTIRHDSMDRASFAPGVLTGLRQITARPGLTVGLEELLDLG</sequence>
<feature type="binding site" evidence="13">
    <location>
        <begin position="39"/>
        <end position="44"/>
    </location>
    <ligand>
        <name>NAD(+)</name>
        <dbReference type="ChEBI" id="CHEBI:57540"/>
    </ligand>
</feature>
<dbReference type="FunFam" id="3.30.360.10:FF:000009">
    <property type="entry name" value="4-hydroxy-tetrahydrodipicolinate reductase"/>
    <property type="match status" value="1"/>
</dbReference>
<dbReference type="GO" id="GO:0051287">
    <property type="term" value="F:NAD binding"/>
    <property type="evidence" value="ECO:0007669"/>
    <property type="project" value="UniProtKB-UniRule"/>
</dbReference>
<evidence type="ECO:0000256" key="5">
    <source>
        <dbReference type="ARBA" id="ARBA00022915"/>
    </source>
</evidence>
<name>A0A4Q4ZD25_9ACTN</name>
<feature type="region of interest" description="Disordered" evidence="14">
    <location>
        <begin position="1"/>
        <end position="22"/>
    </location>
</feature>
<dbReference type="GO" id="GO:0005829">
    <property type="term" value="C:cytosol"/>
    <property type="evidence" value="ECO:0007669"/>
    <property type="project" value="TreeGrafter"/>
</dbReference>
<feature type="domain" description="Dihydrodipicolinate reductase N-terminal" evidence="15">
    <location>
        <begin position="34"/>
        <end position="137"/>
    </location>
</feature>
<dbReference type="InterPro" id="IPR022663">
    <property type="entry name" value="DapB_C"/>
</dbReference>
<dbReference type="HAMAP" id="MF_00102">
    <property type="entry name" value="DapB"/>
    <property type="match status" value="1"/>
</dbReference>
<dbReference type="Gene3D" id="3.40.50.720">
    <property type="entry name" value="NAD(P)-binding Rossmann-like Domain"/>
    <property type="match status" value="1"/>
</dbReference>
<comment type="caution">
    <text evidence="13">Was originally thought to be a dihydrodipicolinate reductase (DHDPR), catalyzing the conversion of dihydrodipicolinate to tetrahydrodipicolinate. However, it was shown in E.coli that the substrate of the enzymatic reaction is not dihydrodipicolinate (DHDP) but in fact (2S,4S)-4-hydroxy-2,3,4,5-tetrahydrodipicolinic acid (HTPA), the product released by the DapA-catalyzed reaction.</text>
</comment>
<feature type="binding site" evidence="13">
    <location>
        <begin position="107"/>
        <end position="109"/>
    </location>
    <ligand>
        <name>NAD(+)</name>
        <dbReference type="ChEBI" id="CHEBI:57540"/>
    </ligand>
</feature>
<dbReference type="Pfam" id="PF05173">
    <property type="entry name" value="DapB_C"/>
    <property type="match status" value="1"/>
</dbReference>
<keyword evidence="3 13" id="KW-0028">Amino-acid biosynthesis</keyword>